<dbReference type="AlphaFoldDB" id="A0A1E5PGM2"/>
<dbReference type="Gene3D" id="2.30.110.10">
    <property type="entry name" value="Electron Transport, Fmn-binding Protein, Chain A"/>
    <property type="match status" value="1"/>
</dbReference>
<proteinExistence type="inferred from homology"/>
<protein>
    <recommendedName>
        <fullName evidence="5">Nitroreductase</fullName>
    </recommendedName>
</protein>
<dbReference type="PANTHER" id="PTHR39428:SF1">
    <property type="entry name" value="F420H(2)-DEPENDENT QUINONE REDUCTASE RV1261C"/>
    <property type="match status" value="1"/>
</dbReference>
<organism evidence="3 4">
    <name type="scientific">Streptomyces agglomeratus</name>
    <dbReference type="NCBI Taxonomy" id="285458"/>
    <lineage>
        <taxon>Bacteria</taxon>
        <taxon>Bacillati</taxon>
        <taxon>Actinomycetota</taxon>
        <taxon>Actinomycetes</taxon>
        <taxon>Kitasatosporales</taxon>
        <taxon>Streptomycetaceae</taxon>
        <taxon>Streptomyces</taxon>
    </lineage>
</organism>
<comment type="caution">
    <text evidence="3">The sequence shown here is derived from an EMBL/GenBank/DDBJ whole genome shotgun (WGS) entry which is preliminary data.</text>
</comment>
<dbReference type="InterPro" id="IPR012349">
    <property type="entry name" value="Split_barrel_FMN-bd"/>
</dbReference>
<evidence type="ECO:0000313" key="4">
    <source>
        <dbReference type="Proteomes" id="UP000095759"/>
    </source>
</evidence>
<dbReference type="STRING" id="285458.BGM19_02885"/>
<accession>A0A1E5PGM2</accession>
<dbReference type="PANTHER" id="PTHR39428">
    <property type="entry name" value="F420H(2)-DEPENDENT QUINONE REDUCTASE RV1261C"/>
    <property type="match status" value="1"/>
</dbReference>
<dbReference type="EMBL" id="MEHJ01000001">
    <property type="protein sequence ID" value="OEJ28693.1"/>
    <property type="molecule type" value="Genomic_DNA"/>
</dbReference>
<reference evidence="3 4" key="1">
    <citation type="submission" date="2016-08" db="EMBL/GenBank/DDBJ databases">
        <title>Complete genome sequence of Streptomyces agglomeratus strain 6-3-2, a novel anti-MRSA actinomycete isolated from Wuli of Tebit, China.</title>
        <authorList>
            <person name="Chen X."/>
        </authorList>
    </citation>
    <scope>NUCLEOTIDE SEQUENCE [LARGE SCALE GENOMIC DNA]</scope>
    <source>
        <strain evidence="3 4">6-3-2</strain>
    </source>
</reference>
<dbReference type="Pfam" id="PF04075">
    <property type="entry name" value="F420H2_quin_red"/>
    <property type="match status" value="1"/>
</dbReference>
<name>A0A1E5PGM2_9ACTN</name>
<comment type="similarity">
    <text evidence="1">Belongs to the F420H(2)-dependent quinone reductase family.</text>
</comment>
<evidence type="ECO:0008006" key="5">
    <source>
        <dbReference type="Google" id="ProtNLM"/>
    </source>
</evidence>
<dbReference type="NCBIfam" id="TIGR00026">
    <property type="entry name" value="hi_GC_TIGR00026"/>
    <property type="match status" value="1"/>
</dbReference>
<dbReference type="OrthoDB" id="8225825at2"/>
<gene>
    <name evidence="3" type="ORF">AS594_33720</name>
</gene>
<dbReference type="GO" id="GO:0016491">
    <property type="term" value="F:oxidoreductase activity"/>
    <property type="evidence" value="ECO:0007669"/>
    <property type="project" value="InterPro"/>
</dbReference>
<dbReference type="Proteomes" id="UP000095759">
    <property type="component" value="Unassembled WGS sequence"/>
</dbReference>
<dbReference type="InterPro" id="IPR004378">
    <property type="entry name" value="F420H2_quin_Rdtase"/>
</dbReference>
<dbReference type="GO" id="GO:0070967">
    <property type="term" value="F:coenzyme F420 binding"/>
    <property type="evidence" value="ECO:0007669"/>
    <property type="project" value="TreeGrafter"/>
</dbReference>
<evidence type="ECO:0000256" key="1">
    <source>
        <dbReference type="ARBA" id="ARBA00008710"/>
    </source>
</evidence>
<keyword evidence="4" id="KW-1185">Reference proteome</keyword>
<evidence type="ECO:0000313" key="3">
    <source>
        <dbReference type="EMBL" id="OEJ28693.1"/>
    </source>
</evidence>
<comment type="catalytic activity">
    <reaction evidence="2">
        <text>oxidized coenzyme F420-(gamma-L-Glu)(n) + a quinol + H(+) = reduced coenzyme F420-(gamma-L-Glu)(n) + a quinone</text>
        <dbReference type="Rhea" id="RHEA:39663"/>
        <dbReference type="Rhea" id="RHEA-COMP:12939"/>
        <dbReference type="Rhea" id="RHEA-COMP:14378"/>
        <dbReference type="ChEBI" id="CHEBI:15378"/>
        <dbReference type="ChEBI" id="CHEBI:24646"/>
        <dbReference type="ChEBI" id="CHEBI:132124"/>
        <dbReference type="ChEBI" id="CHEBI:133980"/>
        <dbReference type="ChEBI" id="CHEBI:139511"/>
    </reaction>
</comment>
<dbReference type="GO" id="GO:0005886">
    <property type="term" value="C:plasma membrane"/>
    <property type="evidence" value="ECO:0007669"/>
    <property type="project" value="TreeGrafter"/>
</dbReference>
<sequence>MTDTVHDNPTPWIADHIRRFEETGGRPRPGVADLLLTTRGRKSGLLRRTALAYVRDEDAYVLTASNAGADRHPAWYLNLLATPEVTLQVGAATFTATARPATAAESARLWPVAAMPSYAVYRTATTREIPLVVVQPDHVTDLVPEQRILGQLEGLGPVRLTQGRSNLTQSGRAGAETAQHAWVLEAD</sequence>
<evidence type="ECO:0000256" key="2">
    <source>
        <dbReference type="ARBA" id="ARBA00049106"/>
    </source>
</evidence>